<gene>
    <name evidence="1" type="ORF">Harvfovirus88_1</name>
</gene>
<sequence length="77" mass="8927">LQQKEEYIGNASETKLLIRIQAETDQFQKEIFNGLLTYHFILPLVNIICDYGLSPLHIMGKIIAQFKNDITKYSKLL</sequence>
<reference evidence="1" key="1">
    <citation type="submission" date="2018-10" db="EMBL/GenBank/DDBJ databases">
        <title>Hidden diversity of soil giant viruses.</title>
        <authorList>
            <person name="Schulz F."/>
            <person name="Alteio L."/>
            <person name="Goudeau D."/>
            <person name="Ryan E.M."/>
            <person name="Malmstrom R.R."/>
            <person name="Blanchard J."/>
            <person name="Woyke T."/>
        </authorList>
    </citation>
    <scope>NUCLEOTIDE SEQUENCE</scope>
    <source>
        <strain evidence="1">HAV1</strain>
    </source>
</reference>
<organism evidence="1">
    <name type="scientific">Harvfovirus sp</name>
    <dbReference type="NCBI Taxonomy" id="2487768"/>
    <lineage>
        <taxon>Viruses</taxon>
        <taxon>Varidnaviria</taxon>
        <taxon>Bamfordvirae</taxon>
        <taxon>Nucleocytoviricota</taxon>
        <taxon>Megaviricetes</taxon>
        <taxon>Imitervirales</taxon>
        <taxon>Mimiviridae</taxon>
        <taxon>Klosneuvirinae</taxon>
    </lineage>
</organism>
<accession>A0A3G5A3Z8</accession>
<protein>
    <submittedName>
        <fullName evidence="1">Uncharacterized protein</fullName>
    </submittedName>
</protein>
<dbReference type="EMBL" id="MK072330">
    <property type="protein sequence ID" value="AYV81965.1"/>
    <property type="molecule type" value="Genomic_DNA"/>
</dbReference>
<evidence type="ECO:0000313" key="1">
    <source>
        <dbReference type="EMBL" id="AYV81965.1"/>
    </source>
</evidence>
<feature type="non-terminal residue" evidence="1">
    <location>
        <position position="1"/>
    </location>
</feature>
<name>A0A3G5A3Z8_9VIRU</name>
<proteinExistence type="predicted"/>